<dbReference type="Pfam" id="PF02391">
    <property type="entry name" value="MoaE"/>
    <property type="match status" value="1"/>
</dbReference>
<sequence>MSIRIARIRDEALSIQEHLDAVDDATAGAVATFIGRVRDHDPEASTDVVALEYTGHPDAEKTLAGIAQKAIDEAGGDAIVAVSHRIGKLGVGDLAVVIAVASSHRDEAFTVCRDVIETIKRELPIWKRQFESDGTGAWKGIGG</sequence>
<organism evidence="1 2">
    <name type="scientific">Microbacterium pseudoresistens</name>
    <dbReference type="NCBI Taxonomy" id="640634"/>
    <lineage>
        <taxon>Bacteria</taxon>
        <taxon>Bacillati</taxon>
        <taxon>Actinomycetota</taxon>
        <taxon>Actinomycetes</taxon>
        <taxon>Micrococcales</taxon>
        <taxon>Microbacteriaceae</taxon>
        <taxon>Microbacterium</taxon>
    </lineage>
</organism>
<evidence type="ECO:0000313" key="1">
    <source>
        <dbReference type="EMBL" id="NYD53608.1"/>
    </source>
</evidence>
<accession>A0A7Y9ETD3</accession>
<protein>
    <submittedName>
        <fullName evidence="1">Molybdopterin synthase catalytic subunit</fullName>
        <ecNumber evidence="1">2.8.1.12</ecNumber>
    </submittedName>
</protein>
<dbReference type="EMBL" id="JACCBH010000001">
    <property type="protein sequence ID" value="NYD53608.1"/>
    <property type="molecule type" value="Genomic_DNA"/>
</dbReference>
<dbReference type="AlphaFoldDB" id="A0A7Y9ETD3"/>
<dbReference type="Proteomes" id="UP000552045">
    <property type="component" value="Unassembled WGS sequence"/>
</dbReference>
<dbReference type="GO" id="GO:0006777">
    <property type="term" value="P:Mo-molybdopterin cofactor biosynthetic process"/>
    <property type="evidence" value="ECO:0007669"/>
    <property type="project" value="InterPro"/>
</dbReference>
<evidence type="ECO:0000313" key="2">
    <source>
        <dbReference type="Proteomes" id="UP000552045"/>
    </source>
</evidence>
<keyword evidence="2" id="KW-1185">Reference proteome</keyword>
<keyword evidence="1" id="KW-0808">Transferase</keyword>
<dbReference type="GO" id="GO:0030366">
    <property type="term" value="F:molybdopterin synthase activity"/>
    <property type="evidence" value="ECO:0007669"/>
    <property type="project" value="UniProtKB-EC"/>
</dbReference>
<dbReference type="RefSeq" id="WP_179431293.1">
    <property type="nucleotide sequence ID" value="NZ_BAABLC010000005.1"/>
</dbReference>
<dbReference type="Gene3D" id="3.90.1170.40">
    <property type="entry name" value="Molybdopterin biosynthesis MoaE subunit"/>
    <property type="match status" value="1"/>
</dbReference>
<gene>
    <name evidence="1" type="ORF">BKA02_000663</name>
</gene>
<dbReference type="EC" id="2.8.1.12" evidence="1"/>
<comment type="caution">
    <text evidence="1">The sequence shown here is derived from an EMBL/GenBank/DDBJ whole genome shotgun (WGS) entry which is preliminary data.</text>
</comment>
<dbReference type="InterPro" id="IPR003448">
    <property type="entry name" value="Mopterin_biosynth_MoaE"/>
</dbReference>
<reference evidence="1 2" key="1">
    <citation type="submission" date="2020-07" db="EMBL/GenBank/DDBJ databases">
        <title>Sequencing the genomes of 1000 actinobacteria strains.</title>
        <authorList>
            <person name="Klenk H.-P."/>
        </authorList>
    </citation>
    <scope>NUCLEOTIDE SEQUENCE [LARGE SCALE GENOMIC DNA]</scope>
    <source>
        <strain evidence="1 2">DSM 22185</strain>
    </source>
</reference>
<dbReference type="PANTHER" id="PTHR23404">
    <property type="entry name" value="MOLYBDOPTERIN SYNTHASE RELATED"/>
    <property type="match status" value="1"/>
</dbReference>
<proteinExistence type="predicted"/>
<dbReference type="SUPFAM" id="SSF54690">
    <property type="entry name" value="Molybdopterin synthase subunit MoaE"/>
    <property type="match status" value="1"/>
</dbReference>
<dbReference type="InterPro" id="IPR036563">
    <property type="entry name" value="MoaE_sf"/>
</dbReference>
<name>A0A7Y9ETD3_9MICO</name>
<dbReference type="CDD" id="cd00756">
    <property type="entry name" value="MoaE"/>
    <property type="match status" value="1"/>
</dbReference>